<reference evidence="1" key="1">
    <citation type="journal article" date="2023" name="IScience">
        <title>Live-bearing cockroach genome reveals convergent evolutionary mechanisms linked to viviparity in insects and beyond.</title>
        <authorList>
            <person name="Fouks B."/>
            <person name="Harrison M.C."/>
            <person name="Mikhailova A.A."/>
            <person name="Marchal E."/>
            <person name="English S."/>
            <person name="Carruthers M."/>
            <person name="Jennings E.C."/>
            <person name="Chiamaka E.L."/>
            <person name="Frigard R.A."/>
            <person name="Pippel M."/>
            <person name="Attardo G.M."/>
            <person name="Benoit J.B."/>
            <person name="Bornberg-Bauer E."/>
            <person name="Tobe S.S."/>
        </authorList>
    </citation>
    <scope>NUCLEOTIDE SEQUENCE</scope>
    <source>
        <strain evidence="1">Stay&amp;Tobe</strain>
    </source>
</reference>
<organism evidence="1 2">
    <name type="scientific">Diploptera punctata</name>
    <name type="common">Pacific beetle cockroach</name>
    <dbReference type="NCBI Taxonomy" id="6984"/>
    <lineage>
        <taxon>Eukaryota</taxon>
        <taxon>Metazoa</taxon>
        <taxon>Ecdysozoa</taxon>
        <taxon>Arthropoda</taxon>
        <taxon>Hexapoda</taxon>
        <taxon>Insecta</taxon>
        <taxon>Pterygota</taxon>
        <taxon>Neoptera</taxon>
        <taxon>Polyneoptera</taxon>
        <taxon>Dictyoptera</taxon>
        <taxon>Blattodea</taxon>
        <taxon>Blaberoidea</taxon>
        <taxon>Blaberidae</taxon>
        <taxon>Diplopterinae</taxon>
        <taxon>Diploptera</taxon>
    </lineage>
</organism>
<feature type="non-terminal residue" evidence="1">
    <location>
        <position position="86"/>
    </location>
</feature>
<gene>
    <name evidence="1" type="ORF">L9F63_012429</name>
</gene>
<dbReference type="AlphaFoldDB" id="A0AAD8EMU0"/>
<dbReference type="EMBL" id="JASPKZ010001982">
    <property type="protein sequence ID" value="KAJ9596530.1"/>
    <property type="molecule type" value="Genomic_DNA"/>
</dbReference>
<evidence type="ECO:0000313" key="1">
    <source>
        <dbReference type="EMBL" id="KAJ9596530.1"/>
    </source>
</evidence>
<comment type="caution">
    <text evidence="1">The sequence shown here is derived from an EMBL/GenBank/DDBJ whole genome shotgun (WGS) entry which is preliminary data.</text>
</comment>
<sequence length="86" mass="10065">GIKSAYYTYVIVHCENRVNRLSCNQIERILTKELGIKSSYYTILLFLIFPHLQDECYVLFYNRFSASQIQSDETEKGTLQAGKKVY</sequence>
<accession>A0AAD8EMU0</accession>
<reference evidence="1" key="2">
    <citation type="submission" date="2023-05" db="EMBL/GenBank/DDBJ databases">
        <authorList>
            <person name="Fouks B."/>
        </authorList>
    </citation>
    <scope>NUCLEOTIDE SEQUENCE</scope>
    <source>
        <strain evidence="1">Stay&amp;Tobe</strain>
        <tissue evidence="1">Testes</tissue>
    </source>
</reference>
<keyword evidence="2" id="KW-1185">Reference proteome</keyword>
<feature type="non-terminal residue" evidence="1">
    <location>
        <position position="1"/>
    </location>
</feature>
<protein>
    <submittedName>
        <fullName evidence="1">Uncharacterized protein</fullName>
    </submittedName>
</protein>
<dbReference type="Proteomes" id="UP001233999">
    <property type="component" value="Unassembled WGS sequence"/>
</dbReference>
<proteinExistence type="predicted"/>
<name>A0AAD8EMU0_DIPPU</name>
<evidence type="ECO:0000313" key="2">
    <source>
        <dbReference type="Proteomes" id="UP001233999"/>
    </source>
</evidence>